<organism evidence="1 2">
    <name type="scientific">Characodon lateralis</name>
    <dbReference type="NCBI Taxonomy" id="208331"/>
    <lineage>
        <taxon>Eukaryota</taxon>
        <taxon>Metazoa</taxon>
        <taxon>Chordata</taxon>
        <taxon>Craniata</taxon>
        <taxon>Vertebrata</taxon>
        <taxon>Euteleostomi</taxon>
        <taxon>Actinopterygii</taxon>
        <taxon>Neopterygii</taxon>
        <taxon>Teleostei</taxon>
        <taxon>Neoteleostei</taxon>
        <taxon>Acanthomorphata</taxon>
        <taxon>Ovalentaria</taxon>
        <taxon>Atherinomorphae</taxon>
        <taxon>Cyprinodontiformes</taxon>
        <taxon>Goodeidae</taxon>
        <taxon>Characodon</taxon>
    </lineage>
</organism>
<keyword evidence="2" id="KW-1185">Reference proteome</keyword>
<proteinExistence type="predicted"/>
<evidence type="ECO:0000313" key="1">
    <source>
        <dbReference type="EMBL" id="MED6291742.1"/>
    </source>
</evidence>
<accession>A0ABU7EXK8</accession>
<gene>
    <name evidence="1" type="ORF">CHARACLAT_026759</name>
</gene>
<reference evidence="1 2" key="1">
    <citation type="submission" date="2021-06" db="EMBL/GenBank/DDBJ databases">
        <authorList>
            <person name="Palmer J.M."/>
        </authorList>
    </citation>
    <scope>NUCLEOTIDE SEQUENCE [LARGE SCALE GENOMIC DNA]</scope>
    <source>
        <strain evidence="1 2">CL_MEX2019</strain>
        <tissue evidence="1">Muscle</tissue>
    </source>
</reference>
<name>A0ABU7EXK8_9TELE</name>
<evidence type="ECO:0000313" key="2">
    <source>
        <dbReference type="Proteomes" id="UP001352852"/>
    </source>
</evidence>
<comment type="caution">
    <text evidence="1">The sequence shown here is derived from an EMBL/GenBank/DDBJ whole genome shotgun (WGS) entry which is preliminary data.</text>
</comment>
<dbReference type="Proteomes" id="UP001352852">
    <property type="component" value="Unassembled WGS sequence"/>
</dbReference>
<protein>
    <submittedName>
        <fullName evidence="1">Uncharacterized protein</fullName>
    </submittedName>
</protein>
<dbReference type="EMBL" id="JAHUTJ010068850">
    <property type="protein sequence ID" value="MED6291742.1"/>
    <property type="molecule type" value="Genomic_DNA"/>
</dbReference>
<sequence length="107" mass="11883">MRTDSRKQTGAQQHYTKNIFHLGAWSGQSVAITPECNHLISYLRSCLTFPHQLMVNHTAPSSLHALSATHLPLHNTNPPRKHAASHLQARLEPLPLNHLLPADTTTS</sequence>